<evidence type="ECO:0000256" key="1">
    <source>
        <dbReference type="ARBA" id="ARBA00022729"/>
    </source>
</evidence>
<sequence>MKPTKPVLVTKFLITLHFVVAVLLPVSASADAYMFGDIGKGTTDAAEAVQGSKSVFGIGFGSKFDSNFAIEGGIASLGSRQYAGSTTATNTTVTTITTTTTDLLGGSTSSTTTSSNTTTAPTNITIKGASVRVLYFDLVGIMPIDQLADVEIPLEFNAKIGIAFTQVKGSLSGSSSATTSTSSVVSGLTTTTTSSVSTVTTNNSSVDATKLGATYGVGAQYNISDDTAITVQWTRFTIGNIQAGSIAYPSTKIDTLTVGMKYNF</sequence>
<dbReference type="Gene3D" id="2.40.160.20">
    <property type="match status" value="1"/>
</dbReference>
<dbReference type="EMBL" id="MLJW01000046">
    <property type="protein sequence ID" value="OIR06041.1"/>
    <property type="molecule type" value="Genomic_DNA"/>
</dbReference>
<accession>A0A1J5SC12</accession>
<comment type="caution">
    <text evidence="3">The sequence shown here is derived from an EMBL/GenBank/DDBJ whole genome shotgun (WGS) entry which is preliminary data.</text>
</comment>
<protein>
    <recommendedName>
        <fullName evidence="2">Outer membrane protein beta-barrel domain-containing protein</fullName>
    </recommendedName>
</protein>
<dbReference type="InterPro" id="IPR027385">
    <property type="entry name" value="Beta-barrel_OMP"/>
</dbReference>
<proteinExistence type="predicted"/>
<dbReference type="InterPro" id="IPR011250">
    <property type="entry name" value="OMP/PagP_B-barrel"/>
</dbReference>
<name>A0A1J5SC12_9ZZZZ</name>
<evidence type="ECO:0000313" key="3">
    <source>
        <dbReference type="EMBL" id="OIR06041.1"/>
    </source>
</evidence>
<organism evidence="3">
    <name type="scientific">mine drainage metagenome</name>
    <dbReference type="NCBI Taxonomy" id="410659"/>
    <lineage>
        <taxon>unclassified sequences</taxon>
        <taxon>metagenomes</taxon>
        <taxon>ecological metagenomes</taxon>
    </lineage>
</organism>
<feature type="domain" description="Outer membrane protein beta-barrel" evidence="2">
    <location>
        <begin position="22"/>
        <end position="264"/>
    </location>
</feature>
<keyword evidence="1" id="KW-0732">Signal</keyword>
<dbReference type="AlphaFoldDB" id="A0A1J5SC12"/>
<dbReference type="Pfam" id="PF13505">
    <property type="entry name" value="OMP_b-brl"/>
    <property type="match status" value="1"/>
</dbReference>
<gene>
    <name evidence="3" type="ORF">GALL_118380</name>
</gene>
<reference evidence="3" key="1">
    <citation type="submission" date="2016-10" db="EMBL/GenBank/DDBJ databases">
        <title>Sequence of Gallionella enrichment culture.</title>
        <authorList>
            <person name="Poehlein A."/>
            <person name="Muehling M."/>
            <person name="Daniel R."/>
        </authorList>
    </citation>
    <scope>NUCLEOTIDE SEQUENCE</scope>
</reference>
<evidence type="ECO:0000259" key="2">
    <source>
        <dbReference type="Pfam" id="PF13505"/>
    </source>
</evidence>
<dbReference type="SUPFAM" id="SSF56925">
    <property type="entry name" value="OMPA-like"/>
    <property type="match status" value="1"/>
</dbReference>